<sequence>MRAGATARSMTALALLALQAPESHAIVPQGIYSGPFDWVDPDTPTEFRKAQVPLGPHSFGFGENTTYELIFSDEFENSKRKFEAGFDRKWTAIDQLDTTNMGQHYFLPQAVQVDEGNLIITTTKPKKKYRGAEYVSGSLQSWNKFCYTGGFVEVRAILPGKWGIPGTWPALWIMGNIGRATFLGSQEGTWPWSYDYCGPWVEKGQNSQMSSRLDHQDRHNYDDFNEFFWNPACLKYDYKHEDVADGSMSPGPKRFGFASSTTLNGSNYFRPRKSVAEAVMTLHIPGILNCMLQVVPQLNNWLRRTEWAPVAIVRDVLNPMNRLYVGDNMLDPASASLGYQFFWATMIAWKLFFSYKFEISPLVIPSFLLYADHVENHQTAEELKMQRRQKWLSFSVAWDAIVDAMRSDDLISNKEKFLLRFQRVEGYQREIYLPMFQLAGSFESFTSSINDLYAMESEVSERHLQDKLLDVLAENPMIEEAIEEIWELATSLNLQKVGGCGRSLADLLSLLKSNLASWKNNAKFVPGMMYYEAAIRLLAQIEEVPQDLVEELIKTNKASKGINLSEDIFAGYNNCLRGGSVTFPEYIKCGKGRDVGMQQIYKISQRLDFFKLLSFYYNHVGFYLSMSLIIWTVYILLYFNLLRALLSLEGVGGREPVILSHLQVMLGSVAFFTTAPLFATISVERGFKAAVKEVLMIVVTGGPLYFLFHIGTKWFYFGQTILAGGAKYRATGRGFVTKHSQFDELYRFYASSHLYAGLEIATGLTLYGIFTIGQQYFAMTWSLWLVVASWVVVVYLGVSSMFFNTEYGETGLVRFMKLIVVALTSSVLFIAVIYVEGMMECFFSMSYLCAALGCWGLLLFGANSRVVQSIYFVNDAVLGVAYLFIILVLSALYVPGKIQTWLLYNNALSRGVVIEDILRANSRNDERDDELTLNQMRSIIIEQQRVISALTTSGSDSDFAGSNARVKGKDELQHTLSDNTLNSLRNVSESELAALHDASLRLQSIVQIEDRKPPAAPPVEYAPTAPRTRRAYSSSDHILDSGGLPPFASSSNGQTSGKKMN</sequence>
<evidence type="ECO:0000313" key="13">
    <source>
        <dbReference type="EMBL" id="KAJ0393976.1"/>
    </source>
</evidence>
<dbReference type="PANTHER" id="PTHR12741">
    <property type="entry name" value="LYST-INTERACTING PROTEIN LIP5 DOPAMINE RESPONSIVE PROTEIN DRG-1"/>
    <property type="match status" value="1"/>
</dbReference>
<dbReference type="GO" id="GO:0006075">
    <property type="term" value="P:(1-&gt;3)-beta-D-glucan biosynthetic process"/>
    <property type="evidence" value="ECO:0007669"/>
    <property type="project" value="InterPro"/>
</dbReference>
<protein>
    <recommendedName>
        <fullName evidence="12">GH16 domain-containing protein</fullName>
    </recommendedName>
</protein>
<dbReference type="Gene3D" id="2.60.120.200">
    <property type="match status" value="1"/>
</dbReference>
<feature type="transmembrane region" description="Helical" evidence="10">
    <location>
        <begin position="783"/>
        <end position="803"/>
    </location>
</feature>
<keyword evidence="7" id="KW-0325">Glycoprotein</keyword>
<feature type="transmembrane region" description="Helical" evidence="10">
    <location>
        <begin position="815"/>
        <end position="835"/>
    </location>
</feature>
<reference evidence="13" key="1">
    <citation type="submission" date="2021-12" db="EMBL/GenBank/DDBJ databases">
        <title>Prjna785345.</title>
        <authorList>
            <person name="Rujirawat T."/>
            <person name="Krajaejun T."/>
        </authorList>
    </citation>
    <scope>NUCLEOTIDE SEQUENCE</scope>
    <source>
        <strain evidence="13">Pi057C3</strain>
    </source>
</reference>
<keyword evidence="6 10" id="KW-0472">Membrane</keyword>
<dbReference type="Proteomes" id="UP001209570">
    <property type="component" value="Unassembled WGS sequence"/>
</dbReference>
<evidence type="ECO:0000256" key="7">
    <source>
        <dbReference type="ARBA" id="ARBA00023180"/>
    </source>
</evidence>
<keyword evidence="14" id="KW-1185">Reference proteome</keyword>
<dbReference type="GO" id="GO:0000148">
    <property type="term" value="C:1,3-beta-D-glucan synthase complex"/>
    <property type="evidence" value="ECO:0007669"/>
    <property type="project" value="InterPro"/>
</dbReference>
<accession>A0AAD5Q3A0</accession>
<dbReference type="InterPro" id="IPR013320">
    <property type="entry name" value="ConA-like_dom_sf"/>
</dbReference>
<feature type="transmembrane region" description="Helical" evidence="10">
    <location>
        <begin position="754"/>
        <end position="777"/>
    </location>
</feature>
<dbReference type="GO" id="GO:0004553">
    <property type="term" value="F:hydrolase activity, hydrolyzing O-glycosyl compounds"/>
    <property type="evidence" value="ECO:0007669"/>
    <property type="project" value="InterPro"/>
</dbReference>
<dbReference type="InterPro" id="IPR000757">
    <property type="entry name" value="Beta-glucanase-like"/>
</dbReference>
<keyword evidence="3 10" id="KW-0812">Transmembrane</keyword>
<evidence type="ECO:0000256" key="4">
    <source>
        <dbReference type="ARBA" id="ARBA00022968"/>
    </source>
</evidence>
<dbReference type="GO" id="GO:0003843">
    <property type="term" value="F:1,3-beta-D-glucan synthase activity"/>
    <property type="evidence" value="ECO:0007669"/>
    <property type="project" value="InterPro"/>
</dbReference>
<keyword evidence="4" id="KW-0735">Signal-anchor</keyword>
<dbReference type="EMBL" id="JAKCXM010000444">
    <property type="protein sequence ID" value="KAJ0393976.1"/>
    <property type="molecule type" value="Genomic_DNA"/>
</dbReference>
<gene>
    <name evidence="13" type="ORF">P43SY_009808</name>
</gene>
<dbReference type="SUPFAM" id="SSF49899">
    <property type="entry name" value="Concanavalin A-like lectins/glucanases"/>
    <property type="match status" value="1"/>
</dbReference>
<evidence type="ECO:0000259" key="12">
    <source>
        <dbReference type="PROSITE" id="PS51762"/>
    </source>
</evidence>
<organism evidence="13 14">
    <name type="scientific">Pythium insidiosum</name>
    <name type="common">Pythiosis disease agent</name>
    <dbReference type="NCBI Taxonomy" id="114742"/>
    <lineage>
        <taxon>Eukaryota</taxon>
        <taxon>Sar</taxon>
        <taxon>Stramenopiles</taxon>
        <taxon>Oomycota</taxon>
        <taxon>Peronosporomycetes</taxon>
        <taxon>Pythiales</taxon>
        <taxon>Pythiaceae</taxon>
        <taxon>Pythium</taxon>
    </lineage>
</organism>
<evidence type="ECO:0000256" key="5">
    <source>
        <dbReference type="ARBA" id="ARBA00022989"/>
    </source>
</evidence>
<feature type="transmembrane region" description="Helical" evidence="10">
    <location>
        <begin position="872"/>
        <end position="894"/>
    </location>
</feature>
<dbReference type="PROSITE" id="PS51762">
    <property type="entry name" value="GH16_2"/>
    <property type="match status" value="1"/>
</dbReference>
<evidence type="ECO:0000256" key="11">
    <source>
        <dbReference type="SAM" id="SignalP"/>
    </source>
</evidence>
<comment type="similarity">
    <text evidence="2">Belongs to the SKN1/KRE6 family.</text>
</comment>
<dbReference type="InterPro" id="IPR005629">
    <property type="entry name" value="Skn1/Kre6/Sbg1"/>
</dbReference>
<comment type="caution">
    <text evidence="13">The sequence shown here is derived from an EMBL/GenBank/DDBJ whole genome shotgun (WGS) entry which is preliminary data.</text>
</comment>
<feature type="domain" description="GH16" evidence="12">
    <location>
        <begin position="36"/>
        <end position="335"/>
    </location>
</feature>
<name>A0AAD5Q3A0_PYTIN</name>
<dbReference type="Pfam" id="PF03935">
    <property type="entry name" value="SKN1_KRE6_Sbg1"/>
    <property type="match status" value="1"/>
</dbReference>
<evidence type="ECO:0000313" key="14">
    <source>
        <dbReference type="Proteomes" id="UP001209570"/>
    </source>
</evidence>
<comment type="subcellular location">
    <subcellularLocation>
        <location evidence="1">Membrane</location>
        <topology evidence="1">Single-pass type II membrane protein</topology>
    </subcellularLocation>
</comment>
<proteinExistence type="inferred from homology"/>
<evidence type="ECO:0000256" key="3">
    <source>
        <dbReference type="ARBA" id="ARBA00022692"/>
    </source>
</evidence>
<keyword evidence="11" id="KW-0732">Signal</keyword>
<dbReference type="AlphaFoldDB" id="A0AAD5Q3A0"/>
<feature type="signal peptide" evidence="11">
    <location>
        <begin position="1"/>
        <end position="25"/>
    </location>
</feature>
<keyword evidence="8" id="KW-0961">Cell wall biogenesis/degradation</keyword>
<feature type="transmembrane region" description="Helical" evidence="10">
    <location>
        <begin position="689"/>
        <end position="708"/>
    </location>
</feature>
<evidence type="ECO:0000256" key="8">
    <source>
        <dbReference type="ARBA" id="ARBA00023316"/>
    </source>
</evidence>
<feature type="region of interest" description="Disordered" evidence="9">
    <location>
        <begin position="1011"/>
        <end position="1061"/>
    </location>
</feature>
<feature type="compositionally biased region" description="Polar residues" evidence="9">
    <location>
        <begin position="1048"/>
        <end position="1061"/>
    </location>
</feature>
<evidence type="ECO:0000256" key="6">
    <source>
        <dbReference type="ARBA" id="ARBA00023136"/>
    </source>
</evidence>
<evidence type="ECO:0000256" key="1">
    <source>
        <dbReference type="ARBA" id="ARBA00004606"/>
    </source>
</evidence>
<evidence type="ECO:0000256" key="2">
    <source>
        <dbReference type="ARBA" id="ARBA00010962"/>
    </source>
</evidence>
<evidence type="ECO:0000256" key="10">
    <source>
        <dbReference type="SAM" id="Phobius"/>
    </source>
</evidence>
<evidence type="ECO:0000256" key="9">
    <source>
        <dbReference type="SAM" id="MobiDB-lite"/>
    </source>
</evidence>
<feature type="chain" id="PRO_5041922263" description="GH16 domain-containing protein" evidence="11">
    <location>
        <begin position="26"/>
        <end position="1061"/>
    </location>
</feature>
<feature type="transmembrane region" description="Helical" evidence="10">
    <location>
        <begin position="841"/>
        <end position="860"/>
    </location>
</feature>
<dbReference type="InterPro" id="IPR003440">
    <property type="entry name" value="Glyco_trans_48_dom"/>
</dbReference>
<feature type="transmembrane region" description="Helical" evidence="10">
    <location>
        <begin position="662"/>
        <end position="683"/>
    </location>
</feature>
<feature type="transmembrane region" description="Helical" evidence="10">
    <location>
        <begin position="620"/>
        <end position="641"/>
    </location>
</feature>
<keyword evidence="5 10" id="KW-1133">Transmembrane helix</keyword>
<dbReference type="PANTHER" id="PTHR12741:SF48">
    <property type="entry name" value="1,3-BETA-GLUCAN SYNTHASE COMPONENT FKS1-RELATED"/>
    <property type="match status" value="1"/>
</dbReference>
<dbReference type="GO" id="GO:0005886">
    <property type="term" value="C:plasma membrane"/>
    <property type="evidence" value="ECO:0007669"/>
    <property type="project" value="TreeGrafter"/>
</dbReference>
<dbReference type="Pfam" id="PF02364">
    <property type="entry name" value="Glucan_synthase"/>
    <property type="match status" value="1"/>
</dbReference>